<reference evidence="2" key="1">
    <citation type="submission" date="2007-04" db="EMBL/GenBank/DDBJ databases">
        <title>Annotation of Pediculus humanus corporis strain USDA.</title>
        <authorList>
            <person name="Kirkness E."/>
            <person name="Hannick L."/>
            <person name="Hass B."/>
            <person name="Bruggner R."/>
            <person name="Lawson D."/>
            <person name="Bidwell S."/>
            <person name="Joardar V."/>
            <person name="Caler E."/>
            <person name="Walenz B."/>
            <person name="Inman J."/>
            <person name="Schobel S."/>
            <person name="Galinsky K."/>
            <person name="Amedeo P."/>
            <person name="Strausberg R."/>
        </authorList>
    </citation>
    <scope>NUCLEOTIDE SEQUENCE</scope>
    <source>
        <strain evidence="2">USDA</strain>
    </source>
</reference>
<sequence>MEENHMGWKLVWGVRQDVVNLFKAFASTNTMTFDGFSKAWKKMNFSQIFREPVKIRLTKSEWEEIQSIISLCKKTNLNSGGFIFMKLFLNKAFLFTSTIRTSGLEIGYKKYFKKKNTGLSGHLELGLLNRPLLNEQLVSSLVSLEELYCKKKQELLGKKNLEFIDKNFAVNLKSELDEYTAKLRKITPDHEDKNQSNQNEENDSDSNSLNVNNSKIKNKSEINSLINKKNKRKKMALKFYLAKKKAELYLEKIKQERLMENFNGMPSDNDLQFKLPELDFT</sequence>
<organism>
    <name type="scientific">Pediculus humanus subsp. corporis</name>
    <name type="common">Body louse</name>
    <dbReference type="NCBI Taxonomy" id="121224"/>
    <lineage>
        <taxon>Eukaryota</taxon>
        <taxon>Metazoa</taxon>
        <taxon>Ecdysozoa</taxon>
        <taxon>Arthropoda</taxon>
        <taxon>Hexapoda</taxon>
        <taxon>Insecta</taxon>
        <taxon>Pterygota</taxon>
        <taxon>Neoptera</taxon>
        <taxon>Paraneoptera</taxon>
        <taxon>Psocodea</taxon>
        <taxon>Troctomorpha</taxon>
        <taxon>Phthiraptera</taxon>
        <taxon>Anoplura</taxon>
        <taxon>Pediculidae</taxon>
        <taxon>Pediculus</taxon>
    </lineage>
</organism>
<evidence type="ECO:0000256" key="1">
    <source>
        <dbReference type="SAM" id="MobiDB-lite"/>
    </source>
</evidence>
<dbReference type="GO" id="GO:0019185">
    <property type="term" value="C:snRNA-activating protein complex"/>
    <property type="evidence" value="ECO:0007669"/>
    <property type="project" value="TreeGrafter"/>
</dbReference>
<dbReference type="PANTHER" id="PTHR15131">
    <property type="entry name" value="SMALL NUCLEAR RNA ACTIVATING COMPLEX, POLYPEPTIDE 1"/>
    <property type="match status" value="1"/>
</dbReference>
<dbReference type="AlphaFoldDB" id="E0W3T8"/>
<dbReference type="KEGG" id="phu:Phum_PHUM610150"/>
<feature type="region of interest" description="Disordered" evidence="1">
    <location>
        <begin position="186"/>
        <end position="214"/>
    </location>
</feature>
<evidence type="ECO:0000313" key="2">
    <source>
        <dbReference type="EMBL" id="EEB20294.1"/>
    </source>
</evidence>
<dbReference type="CTD" id="8239693"/>
<dbReference type="PANTHER" id="PTHR15131:SF3">
    <property type="entry name" value="SNRNA-ACTIVATING PROTEIN COMPLEX SUBUNIT 1"/>
    <property type="match status" value="1"/>
</dbReference>
<dbReference type="GeneID" id="8239693"/>
<evidence type="ECO:0000313" key="4">
    <source>
        <dbReference type="Proteomes" id="UP000009046"/>
    </source>
</evidence>
<dbReference type="EMBL" id="DS235883">
    <property type="protein sequence ID" value="EEB20294.1"/>
    <property type="molecule type" value="Genomic_DNA"/>
</dbReference>
<dbReference type="RefSeq" id="XP_002433032.1">
    <property type="nucleotide sequence ID" value="XM_002432987.1"/>
</dbReference>
<dbReference type="EnsemblMetazoa" id="PHUM610150-RA">
    <property type="protein sequence ID" value="PHUM610150-PA"/>
    <property type="gene ID" value="PHUM610150"/>
</dbReference>
<dbReference type="EMBL" id="AAZO01007452">
    <property type="status" value="NOT_ANNOTATED_CDS"/>
    <property type="molecule type" value="Genomic_DNA"/>
</dbReference>
<dbReference type="GO" id="GO:0043565">
    <property type="term" value="F:sequence-specific DNA binding"/>
    <property type="evidence" value="ECO:0007669"/>
    <property type="project" value="TreeGrafter"/>
</dbReference>
<reference evidence="3" key="3">
    <citation type="submission" date="2020-05" db="UniProtKB">
        <authorList>
            <consortium name="EnsemblMetazoa"/>
        </authorList>
    </citation>
    <scope>IDENTIFICATION</scope>
    <source>
        <strain evidence="3">USDA</strain>
    </source>
</reference>
<gene>
    <name evidence="3" type="primary">8239693</name>
    <name evidence="2" type="ORF">Phum_PHUM610150</name>
</gene>
<keyword evidence="4" id="KW-1185">Reference proteome</keyword>
<dbReference type="InterPro" id="IPR019188">
    <property type="entry name" value="SNAPC1"/>
</dbReference>
<feature type="compositionally biased region" description="Low complexity" evidence="1">
    <location>
        <begin position="195"/>
        <end position="214"/>
    </location>
</feature>
<proteinExistence type="predicted"/>
<dbReference type="HOGENOM" id="CLU_991446_0_0_1"/>
<name>E0W3T8_PEDHC</name>
<dbReference type="InParanoid" id="E0W3T8"/>
<accession>E0W3T8</accession>
<protein>
    <submittedName>
        <fullName evidence="2 3">Uncharacterized protein</fullName>
    </submittedName>
</protein>
<dbReference type="VEuPathDB" id="VectorBase:PHUM610150"/>
<dbReference type="GO" id="GO:0042795">
    <property type="term" value="P:snRNA transcription by RNA polymerase II"/>
    <property type="evidence" value="ECO:0007669"/>
    <property type="project" value="TreeGrafter"/>
</dbReference>
<evidence type="ECO:0000313" key="3">
    <source>
        <dbReference type="EnsemblMetazoa" id="PHUM610150-PA"/>
    </source>
</evidence>
<dbReference type="Proteomes" id="UP000009046">
    <property type="component" value="Unassembled WGS sequence"/>
</dbReference>
<reference evidence="2" key="2">
    <citation type="submission" date="2007-04" db="EMBL/GenBank/DDBJ databases">
        <title>The genome of the human body louse.</title>
        <authorList>
            <consortium name="The Human Body Louse Genome Consortium"/>
            <person name="Kirkness E."/>
            <person name="Walenz B."/>
            <person name="Hass B."/>
            <person name="Bruggner R."/>
            <person name="Strausberg R."/>
        </authorList>
    </citation>
    <scope>NUCLEOTIDE SEQUENCE</scope>
    <source>
        <strain evidence="2">USDA</strain>
    </source>
</reference>
<dbReference type="Pfam" id="PF09808">
    <property type="entry name" value="SNAPC1"/>
    <property type="match status" value="1"/>
</dbReference>
<dbReference type="GO" id="GO:0042796">
    <property type="term" value="P:snRNA transcription by RNA polymerase III"/>
    <property type="evidence" value="ECO:0007669"/>
    <property type="project" value="TreeGrafter"/>
</dbReference>